<dbReference type="InterPro" id="IPR001387">
    <property type="entry name" value="Cro/C1-type_HTH"/>
</dbReference>
<dbReference type="CDD" id="cd00093">
    <property type="entry name" value="HTH_XRE"/>
    <property type="match status" value="1"/>
</dbReference>
<dbReference type="PROSITE" id="PS50943">
    <property type="entry name" value="HTH_CROC1"/>
    <property type="match status" value="1"/>
</dbReference>
<keyword evidence="3" id="KW-1185">Reference proteome</keyword>
<organism evidence="2 3">
    <name type="scientific">Ureibacillus thermophilus</name>
    <dbReference type="NCBI Taxonomy" id="367743"/>
    <lineage>
        <taxon>Bacteria</taxon>
        <taxon>Bacillati</taxon>
        <taxon>Bacillota</taxon>
        <taxon>Bacilli</taxon>
        <taxon>Bacillales</taxon>
        <taxon>Caryophanaceae</taxon>
        <taxon>Ureibacillus</taxon>
    </lineage>
</organism>
<dbReference type="KEGG" id="uth:DKZ56_13495"/>
<dbReference type="Proteomes" id="UP000291151">
    <property type="component" value="Chromosome"/>
</dbReference>
<dbReference type="InterPro" id="IPR010982">
    <property type="entry name" value="Lambda_DNA-bd_dom_sf"/>
</dbReference>
<dbReference type="RefSeq" id="WP_208650455.1">
    <property type="nucleotide sequence ID" value="NZ_CP036528.1"/>
</dbReference>
<dbReference type="AlphaFoldDB" id="A0A4P6UTU5"/>
<dbReference type="GO" id="GO:0003677">
    <property type="term" value="F:DNA binding"/>
    <property type="evidence" value="ECO:0007669"/>
    <property type="project" value="InterPro"/>
</dbReference>
<name>A0A4P6UTU5_9BACL</name>
<evidence type="ECO:0000313" key="2">
    <source>
        <dbReference type="EMBL" id="QBK26769.1"/>
    </source>
</evidence>
<evidence type="ECO:0000313" key="3">
    <source>
        <dbReference type="Proteomes" id="UP000291151"/>
    </source>
</evidence>
<proteinExistence type="predicted"/>
<dbReference type="Pfam" id="PF01381">
    <property type="entry name" value="HTH_3"/>
    <property type="match status" value="1"/>
</dbReference>
<feature type="domain" description="HTH cro/C1-type" evidence="1">
    <location>
        <begin position="14"/>
        <end position="70"/>
    </location>
</feature>
<gene>
    <name evidence="2" type="ORF">DKZ56_13495</name>
</gene>
<dbReference type="SMART" id="SM00530">
    <property type="entry name" value="HTH_XRE"/>
    <property type="match status" value="1"/>
</dbReference>
<reference evidence="2 3" key="1">
    <citation type="submission" date="2019-02" db="EMBL/GenBank/DDBJ databases">
        <title>Ureibacillus thermophilus.</title>
        <authorList>
            <person name="Sunny J.S."/>
            <person name="Natarajan A."/>
            <person name="Saleena L.M."/>
        </authorList>
    </citation>
    <scope>NUCLEOTIDE SEQUENCE [LARGE SCALE GENOMIC DNA]</scope>
    <source>
        <strain evidence="2 3">LM102</strain>
    </source>
</reference>
<evidence type="ECO:0000259" key="1">
    <source>
        <dbReference type="PROSITE" id="PS50943"/>
    </source>
</evidence>
<dbReference type="Gene3D" id="1.10.260.40">
    <property type="entry name" value="lambda repressor-like DNA-binding domains"/>
    <property type="match status" value="1"/>
</dbReference>
<accession>A0A4P6UTU5</accession>
<protein>
    <submittedName>
        <fullName evidence="2">XRE family transcriptional regulator</fullName>
    </submittedName>
</protein>
<sequence>MDIIPNPKEVGERIRNIRKSLGLSMDAFAARIDEKAKSGTVSNWETGKNLPNNERLKRIAELGNTSISSLLYGNTQNFIRNNLRRLLPEEYEFLSESLSNEHVDFFVNEIEHNKVSIFEIEKIRSIINNCLLNLLPEIEISYKDKVNFIAKNKNYKDQVIEQFISDNKFSKSNTEKINQIKFIFKNADNLTVKNLNLFPTINIISEILESIINNNSLISVYAFLIEENTFIKKIEDIDFINDQTLEMHQIYIKQYTKPFPNPENDDYFHLLVKLKSEIPEYANKGDYILVDYFPNLDYEIIIKFLLNKKLAIIHNNKIYIGNLNEDLTFKTANKTIKLDEENLETKIFPLLAIFY</sequence>
<dbReference type="EMBL" id="CP036528">
    <property type="protein sequence ID" value="QBK26769.1"/>
    <property type="molecule type" value="Genomic_DNA"/>
</dbReference>
<dbReference type="SUPFAM" id="SSF47413">
    <property type="entry name" value="lambda repressor-like DNA-binding domains"/>
    <property type="match status" value="1"/>
</dbReference>